<protein>
    <recommendedName>
        <fullName evidence="3">Tumor necrosis factor</fullName>
    </recommendedName>
    <alternativeName>
        <fullName evidence="10">TNF-alpha</fullName>
    </alternativeName>
</protein>
<dbReference type="PANTHER" id="PTHR11471:SF23">
    <property type="entry name" value="TUMOR NECROSIS FACTOR"/>
    <property type="match status" value="1"/>
</dbReference>
<feature type="transmembrane region" description="Helical" evidence="11">
    <location>
        <begin position="32"/>
        <end position="51"/>
    </location>
</feature>
<dbReference type="SUPFAM" id="SSF49842">
    <property type="entry name" value="TNF-like"/>
    <property type="match status" value="1"/>
</dbReference>
<keyword evidence="4" id="KW-0202">Cytokine</keyword>
<evidence type="ECO:0000256" key="6">
    <source>
        <dbReference type="ARBA" id="ARBA00022968"/>
    </source>
</evidence>
<keyword evidence="7 11" id="KW-1133">Transmembrane helix</keyword>
<dbReference type="Pfam" id="PF00229">
    <property type="entry name" value="TNF"/>
    <property type="match status" value="1"/>
</dbReference>
<organism evidence="13 14">
    <name type="scientific">Zoarces viviparus</name>
    <name type="common">Viviparous eelpout</name>
    <name type="synonym">Blennius viviparus</name>
    <dbReference type="NCBI Taxonomy" id="48416"/>
    <lineage>
        <taxon>Eukaryota</taxon>
        <taxon>Metazoa</taxon>
        <taxon>Chordata</taxon>
        <taxon>Craniata</taxon>
        <taxon>Vertebrata</taxon>
        <taxon>Euteleostomi</taxon>
        <taxon>Actinopterygii</taxon>
        <taxon>Neopterygii</taxon>
        <taxon>Teleostei</taxon>
        <taxon>Neoteleostei</taxon>
        <taxon>Acanthomorphata</taxon>
        <taxon>Eupercaria</taxon>
        <taxon>Perciformes</taxon>
        <taxon>Cottioidei</taxon>
        <taxon>Zoarcales</taxon>
        <taxon>Zoarcidae</taxon>
        <taxon>Zoarcinae</taxon>
        <taxon>Zoarces</taxon>
    </lineage>
</organism>
<evidence type="ECO:0000313" key="14">
    <source>
        <dbReference type="Proteomes" id="UP001488805"/>
    </source>
</evidence>
<evidence type="ECO:0000256" key="5">
    <source>
        <dbReference type="ARBA" id="ARBA00022692"/>
    </source>
</evidence>
<dbReference type="InterPro" id="IPR006052">
    <property type="entry name" value="TNF_dom"/>
</dbReference>
<comment type="similarity">
    <text evidence="2">Belongs to the tumor necrosis factor family.</text>
</comment>
<dbReference type="PANTHER" id="PTHR11471">
    <property type="entry name" value="TUMOR NECROSIS FACTOR FAMILY MEMBER"/>
    <property type="match status" value="1"/>
</dbReference>
<evidence type="ECO:0000256" key="9">
    <source>
        <dbReference type="ARBA" id="ARBA00023157"/>
    </source>
</evidence>
<dbReference type="GO" id="GO:0005615">
    <property type="term" value="C:extracellular space"/>
    <property type="evidence" value="ECO:0007669"/>
    <property type="project" value="UniProtKB-KW"/>
</dbReference>
<evidence type="ECO:0000259" key="12">
    <source>
        <dbReference type="PROSITE" id="PS50049"/>
    </source>
</evidence>
<dbReference type="AlphaFoldDB" id="A0AAW1EVW3"/>
<keyword evidence="9" id="KW-1015">Disulfide bond</keyword>
<dbReference type="Gene3D" id="2.60.120.40">
    <property type="match status" value="1"/>
</dbReference>
<evidence type="ECO:0000256" key="3">
    <source>
        <dbReference type="ARBA" id="ARBA00013893"/>
    </source>
</evidence>
<evidence type="ECO:0000256" key="10">
    <source>
        <dbReference type="ARBA" id="ARBA00029751"/>
    </source>
</evidence>
<name>A0AAW1EVW3_ZOAVI</name>
<keyword evidence="8 11" id="KW-0472">Membrane</keyword>
<evidence type="ECO:0000256" key="7">
    <source>
        <dbReference type="ARBA" id="ARBA00022989"/>
    </source>
</evidence>
<dbReference type="CDD" id="cd00184">
    <property type="entry name" value="TNF"/>
    <property type="match status" value="1"/>
</dbReference>
<evidence type="ECO:0000313" key="13">
    <source>
        <dbReference type="EMBL" id="KAK9526367.1"/>
    </source>
</evidence>
<evidence type="ECO:0000256" key="1">
    <source>
        <dbReference type="ARBA" id="ARBA00004606"/>
    </source>
</evidence>
<reference evidence="13 14" key="1">
    <citation type="journal article" date="2024" name="Genome Biol. Evol.">
        <title>Chromosome-level genome assembly of the viviparous eelpout Zoarces viviparus.</title>
        <authorList>
            <person name="Fuhrmann N."/>
            <person name="Brasseur M.V."/>
            <person name="Bakowski C.E."/>
            <person name="Podsiadlowski L."/>
            <person name="Prost S."/>
            <person name="Krehenwinkel H."/>
            <person name="Mayer C."/>
        </authorList>
    </citation>
    <scope>NUCLEOTIDE SEQUENCE [LARGE SCALE GENOMIC DNA]</scope>
    <source>
        <strain evidence="13">NO-MEL_2022_Ind0_liver</strain>
    </source>
</reference>
<dbReference type="InterPro" id="IPR008983">
    <property type="entry name" value="Tumour_necrosis_fac-like_dom"/>
</dbReference>
<dbReference type="GO" id="GO:0006955">
    <property type="term" value="P:immune response"/>
    <property type="evidence" value="ECO:0007669"/>
    <property type="project" value="InterPro"/>
</dbReference>
<dbReference type="GO" id="GO:0016020">
    <property type="term" value="C:membrane"/>
    <property type="evidence" value="ECO:0007669"/>
    <property type="project" value="UniProtKB-SubCell"/>
</dbReference>
<dbReference type="PROSITE" id="PS50049">
    <property type="entry name" value="THD_2"/>
    <property type="match status" value="1"/>
</dbReference>
<dbReference type="InterPro" id="IPR006053">
    <property type="entry name" value="TNF"/>
</dbReference>
<dbReference type="Proteomes" id="UP001488805">
    <property type="component" value="Unassembled WGS sequence"/>
</dbReference>
<keyword evidence="5 11" id="KW-0812">Transmembrane</keyword>
<dbReference type="EMBL" id="JBCEZU010000123">
    <property type="protein sequence ID" value="KAK9526367.1"/>
    <property type="molecule type" value="Genomic_DNA"/>
</dbReference>
<dbReference type="SMART" id="SM00207">
    <property type="entry name" value="TNF"/>
    <property type="match status" value="1"/>
</dbReference>
<sequence>MEGECKVLLDATVHTEARRETMRAKLSSKQTTALLVLTLCLATAAAAVLFFNRHAKSPGHDENQFDLRRTLRQISNERAAIHLDGQYNSTMKTSVEWKNAVDQSHSQGGLKLNNNQIVIPQNGLYFVYSQASFRVKCSSSSDTDDADSQPIVHVSHTVKRWSSSIGPVERTILHSIRSVCQTKASSNPDEEGSWFSSVYMGAVFNLRMGDRLGTVMEEKMLPSLEEESGNTFFGVFAL</sequence>
<gene>
    <name evidence="13" type="ORF">VZT92_015072</name>
</gene>
<dbReference type="PRINTS" id="PR01234">
    <property type="entry name" value="TNECROSISFCT"/>
</dbReference>
<proteinExistence type="inferred from homology"/>
<dbReference type="GO" id="GO:0005125">
    <property type="term" value="F:cytokine activity"/>
    <property type="evidence" value="ECO:0007669"/>
    <property type="project" value="UniProtKB-KW"/>
</dbReference>
<keyword evidence="14" id="KW-1185">Reference proteome</keyword>
<keyword evidence="6" id="KW-0735">Signal-anchor</keyword>
<evidence type="ECO:0000256" key="2">
    <source>
        <dbReference type="ARBA" id="ARBA00008670"/>
    </source>
</evidence>
<feature type="domain" description="THD" evidence="12">
    <location>
        <begin position="79"/>
        <end position="238"/>
    </location>
</feature>
<accession>A0AAW1EVW3</accession>
<comment type="subcellular location">
    <subcellularLocation>
        <location evidence="1">Membrane</location>
        <topology evidence="1">Single-pass type II membrane protein</topology>
    </subcellularLocation>
</comment>
<evidence type="ECO:0000256" key="8">
    <source>
        <dbReference type="ARBA" id="ARBA00023136"/>
    </source>
</evidence>
<evidence type="ECO:0000256" key="4">
    <source>
        <dbReference type="ARBA" id="ARBA00022514"/>
    </source>
</evidence>
<evidence type="ECO:0000256" key="11">
    <source>
        <dbReference type="SAM" id="Phobius"/>
    </source>
</evidence>
<dbReference type="GO" id="GO:0005164">
    <property type="term" value="F:tumor necrosis factor receptor binding"/>
    <property type="evidence" value="ECO:0007669"/>
    <property type="project" value="InterPro"/>
</dbReference>
<comment type="caution">
    <text evidence="13">The sequence shown here is derived from an EMBL/GenBank/DDBJ whole genome shotgun (WGS) entry which is preliminary data.</text>
</comment>